<evidence type="ECO:0000256" key="3">
    <source>
        <dbReference type="ARBA" id="ARBA00012438"/>
    </source>
</evidence>
<evidence type="ECO:0000256" key="4">
    <source>
        <dbReference type="ARBA" id="ARBA00022475"/>
    </source>
</evidence>
<evidence type="ECO:0000256" key="10">
    <source>
        <dbReference type="ARBA" id="ARBA00022840"/>
    </source>
</evidence>
<organism evidence="15 16">
    <name type="scientific">Terrabacter tumescens</name>
    <dbReference type="NCBI Taxonomy" id="60443"/>
    <lineage>
        <taxon>Bacteria</taxon>
        <taxon>Bacillati</taxon>
        <taxon>Actinomycetota</taxon>
        <taxon>Actinomycetes</taxon>
        <taxon>Micrococcales</taxon>
        <taxon>Intrasporangiaceae</taxon>
        <taxon>Terrabacter</taxon>
    </lineage>
</organism>
<evidence type="ECO:0000256" key="9">
    <source>
        <dbReference type="ARBA" id="ARBA00022777"/>
    </source>
</evidence>
<dbReference type="PROSITE" id="PS50885">
    <property type="entry name" value="HAMP"/>
    <property type="match status" value="1"/>
</dbReference>
<evidence type="ECO:0000259" key="14">
    <source>
        <dbReference type="PROSITE" id="PS50885"/>
    </source>
</evidence>
<dbReference type="SUPFAM" id="SSF47384">
    <property type="entry name" value="Homodimeric domain of signal transducing histidine kinase"/>
    <property type="match status" value="1"/>
</dbReference>
<sequence length="403" mass="42710">MRERIVAALVGTVVVVVAVMGVVRAYATAGEVERSAHATVERSLVMANVAIDERLSGGGRVTRGFLTALSAGVVNLSYRPPSGAPVSGGPPVTASDREFAASTLRSDGSELTVVRPADDIGRRVTDALLPLVLLALGLMFAAVLVGWFLARRLSRPFQELAFAAGALAHGRTGARVPHYGAPEAEAIGEALREGLARIDDLREREHEFAVTASHELRTPITALRLRVEGLGLHPDLPADARHEVEELQRGLERLSAVVLEVLATARDDRSVHGVDAAQLLVEAVERVPSHRARRRVELAPASGAILVDAPADAFTAVVAALVMDCLSSGAGLVRASVRQEATHVELVVSDEGPRRTPPDLVHARTAPVHLAETVGTAESFGGRLLVVDAPTHRYRLLVPRAVT</sequence>
<dbReference type="InterPro" id="IPR003661">
    <property type="entry name" value="HisK_dim/P_dom"/>
</dbReference>
<evidence type="ECO:0000256" key="1">
    <source>
        <dbReference type="ARBA" id="ARBA00000085"/>
    </source>
</evidence>
<dbReference type="Gene3D" id="1.10.287.130">
    <property type="match status" value="1"/>
</dbReference>
<evidence type="ECO:0000256" key="6">
    <source>
        <dbReference type="ARBA" id="ARBA00022679"/>
    </source>
</evidence>
<evidence type="ECO:0000313" key="15">
    <source>
        <dbReference type="EMBL" id="GGM86795.1"/>
    </source>
</evidence>
<dbReference type="Gene3D" id="6.10.340.10">
    <property type="match status" value="1"/>
</dbReference>
<keyword evidence="11 13" id="KW-1133">Transmembrane helix</keyword>
<accession>A0ABQ2HP71</accession>
<proteinExistence type="predicted"/>
<dbReference type="InterPro" id="IPR036097">
    <property type="entry name" value="HisK_dim/P_sf"/>
</dbReference>
<evidence type="ECO:0000256" key="2">
    <source>
        <dbReference type="ARBA" id="ARBA00004651"/>
    </source>
</evidence>
<keyword evidence="8" id="KW-0547">Nucleotide-binding</keyword>
<dbReference type="CDD" id="cd00082">
    <property type="entry name" value="HisKA"/>
    <property type="match status" value="1"/>
</dbReference>
<keyword evidence="12" id="KW-0902">Two-component regulatory system</keyword>
<protein>
    <recommendedName>
        <fullName evidence="3">histidine kinase</fullName>
        <ecNumber evidence="3">2.7.13.3</ecNumber>
    </recommendedName>
</protein>
<evidence type="ECO:0000256" key="7">
    <source>
        <dbReference type="ARBA" id="ARBA00022692"/>
    </source>
</evidence>
<evidence type="ECO:0000256" key="5">
    <source>
        <dbReference type="ARBA" id="ARBA00022553"/>
    </source>
</evidence>
<dbReference type="InterPro" id="IPR050980">
    <property type="entry name" value="2C_sensor_his_kinase"/>
</dbReference>
<evidence type="ECO:0000256" key="13">
    <source>
        <dbReference type="SAM" id="Phobius"/>
    </source>
</evidence>
<dbReference type="InterPro" id="IPR036890">
    <property type="entry name" value="HATPase_C_sf"/>
</dbReference>
<comment type="subcellular location">
    <subcellularLocation>
        <location evidence="2">Cell membrane</location>
        <topology evidence="2">Multi-pass membrane protein</topology>
    </subcellularLocation>
</comment>
<keyword evidence="10" id="KW-0067">ATP-binding</keyword>
<dbReference type="SUPFAM" id="SSF55874">
    <property type="entry name" value="ATPase domain of HSP90 chaperone/DNA topoisomerase II/histidine kinase"/>
    <property type="match status" value="1"/>
</dbReference>
<dbReference type="SMART" id="SM00388">
    <property type="entry name" value="HisKA"/>
    <property type="match status" value="1"/>
</dbReference>
<evidence type="ECO:0000256" key="11">
    <source>
        <dbReference type="ARBA" id="ARBA00022989"/>
    </source>
</evidence>
<name>A0ABQ2HP71_9MICO</name>
<keyword evidence="9 15" id="KW-0418">Kinase</keyword>
<keyword evidence="16" id="KW-1185">Reference proteome</keyword>
<dbReference type="RefSeq" id="WP_030197517.1">
    <property type="nucleotide sequence ID" value="NZ_BMNZ01000002.1"/>
</dbReference>
<keyword evidence="13" id="KW-0472">Membrane</keyword>
<dbReference type="InterPro" id="IPR003660">
    <property type="entry name" value="HAMP_dom"/>
</dbReference>
<reference evidence="16" key="1">
    <citation type="journal article" date="2019" name="Int. J. Syst. Evol. Microbiol.">
        <title>The Global Catalogue of Microorganisms (GCM) 10K type strain sequencing project: providing services to taxonomists for standard genome sequencing and annotation.</title>
        <authorList>
            <consortium name="The Broad Institute Genomics Platform"/>
            <consortium name="The Broad Institute Genome Sequencing Center for Infectious Disease"/>
            <person name="Wu L."/>
            <person name="Ma J."/>
        </authorList>
    </citation>
    <scope>NUCLEOTIDE SEQUENCE [LARGE SCALE GENOMIC DNA]</scope>
    <source>
        <strain evidence="16">JCM 1365</strain>
    </source>
</reference>
<feature type="transmembrane region" description="Helical" evidence="13">
    <location>
        <begin position="127"/>
        <end position="150"/>
    </location>
</feature>
<comment type="catalytic activity">
    <reaction evidence="1">
        <text>ATP + protein L-histidine = ADP + protein N-phospho-L-histidine.</text>
        <dbReference type="EC" id="2.7.13.3"/>
    </reaction>
</comment>
<comment type="caution">
    <text evidence="15">The sequence shown here is derived from an EMBL/GenBank/DDBJ whole genome shotgun (WGS) entry which is preliminary data.</text>
</comment>
<evidence type="ECO:0000256" key="12">
    <source>
        <dbReference type="ARBA" id="ARBA00023012"/>
    </source>
</evidence>
<dbReference type="Pfam" id="PF00672">
    <property type="entry name" value="HAMP"/>
    <property type="match status" value="1"/>
</dbReference>
<dbReference type="PANTHER" id="PTHR44936:SF9">
    <property type="entry name" value="SENSOR PROTEIN CREC"/>
    <property type="match status" value="1"/>
</dbReference>
<dbReference type="SMART" id="SM00304">
    <property type="entry name" value="HAMP"/>
    <property type="match status" value="2"/>
</dbReference>
<evidence type="ECO:0000313" key="16">
    <source>
        <dbReference type="Proteomes" id="UP000623461"/>
    </source>
</evidence>
<gene>
    <name evidence="15" type="ORF">GCM10009721_09490</name>
</gene>
<dbReference type="PANTHER" id="PTHR44936">
    <property type="entry name" value="SENSOR PROTEIN CREC"/>
    <property type="match status" value="1"/>
</dbReference>
<dbReference type="EMBL" id="BMNZ01000002">
    <property type="protein sequence ID" value="GGM86795.1"/>
    <property type="molecule type" value="Genomic_DNA"/>
</dbReference>
<dbReference type="Pfam" id="PF00512">
    <property type="entry name" value="HisKA"/>
    <property type="match status" value="1"/>
</dbReference>
<dbReference type="EC" id="2.7.13.3" evidence="3"/>
<keyword evidence="6" id="KW-0808">Transferase</keyword>
<keyword evidence="4" id="KW-1003">Cell membrane</keyword>
<dbReference type="Proteomes" id="UP000623461">
    <property type="component" value="Unassembled WGS sequence"/>
</dbReference>
<feature type="domain" description="HAMP" evidence="14">
    <location>
        <begin position="151"/>
        <end position="203"/>
    </location>
</feature>
<keyword evidence="5" id="KW-0597">Phosphoprotein</keyword>
<keyword evidence="7 13" id="KW-0812">Transmembrane</keyword>
<dbReference type="GO" id="GO:0016301">
    <property type="term" value="F:kinase activity"/>
    <property type="evidence" value="ECO:0007669"/>
    <property type="project" value="UniProtKB-KW"/>
</dbReference>
<evidence type="ECO:0000256" key="8">
    <source>
        <dbReference type="ARBA" id="ARBA00022741"/>
    </source>
</evidence>